<dbReference type="NCBIfam" id="TIGR00696">
    <property type="entry name" value="wecG_tagA_cpsF"/>
    <property type="match status" value="1"/>
</dbReference>
<keyword evidence="2 3" id="KW-0808">Transferase</keyword>
<sequence length="251" mass="27293">MDNQTLDSVNLFGMRVDRVDMAGALALIERFVQERTPPRHIVTADASMVVTADNDPDFAAIVNASDLVTPDGAGILWATKRMGTPVRAKVSGVDLAARCCALSEEKGWRIFFFGAAPGVAEEARARMLARHPGAHIVGIRDGFFKPEDEPAIVAQIREARPDILLVALGIPKQEKFIQRHKAELGVPVCVGVGGTLDVFSGSVRRAPTWMQNSGLEWLYRVASNPKKISKVALLPRFALMTLRAPRNARSG</sequence>
<reference evidence="3" key="1">
    <citation type="submission" date="2020-02" db="EMBL/GenBank/DDBJ databases">
        <authorList>
            <person name="Meier V. D."/>
        </authorList>
    </citation>
    <scope>NUCLEOTIDE SEQUENCE</scope>
    <source>
        <strain evidence="3">AVDCRST_MAG63</strain>
    </source>
</reference>
<dbReference type="PANTHER" id="PTHR34136:SF1">
    <property type="entry name" value="UDP-N-ACETYL-D-MANNOSAMINURONIC ACID TRANSFERASE"/>
    <property type="match status" value="1"/>
</dbReference>
<evidence type="ECO:0000256" key="2">
    <source>
        <dbReference type="ARBA" id="ARBA00022679"/>
    </source>
</evidence>
<gene>
    <name evidence="3" type="ORF">AVDCRST_MAG63-220</name>
</gene>
<dbReference type="InterPro" id="IPR004629">
    <property type="entry name" value="WecG_TagA_CpsF"/>
</dbReference>
<accession>A0A6J4H6U5</accession>
<evidence type="ECO:0000256" key="1">
    <source>
        <dbReference type="ARBA" id="ARBA00022676"/>
    </source>
</evidence>
<dbReference type="AlphaFoldDB" id="A0A6J4H6U5"/>
<dbReference type="GO" id="GO:0047244">
    <property type="term" value="F:N-acetylglucosaminyldiphosphoundecaprenol N-acetyl-beta-D-mannosaminyltransferase activity"/>
    <property type="evidence" value="ECO:0007669"/>
    <property type="project" value="UniProtKB-EC"/>
</dbReference>
<dbReference type="PANTHER" id="PTHR34136">
    <property type="match status" value="1"/>
</dbReference>
<name>A0A6J4H6U5_9BACT</name>
<proteinExistence type="predicted"/>
<dbReference type="EMBL" id="CADCTO010000027">
    <property type="protein sequence ID" value="CAA9215781.1"/>
    <property type="molecule type" value="Genomic_DNA"/>
</dbReference>
<dbReference type="Pfam" id="PF03808">
    <property type="entry name" value="Glyco_tran_WecG"/>
    <property type="match status" value="1"/>
</dbReference>
<dbReference type="CDD" id="cd06533">
    <property type="entry name" value="Glyco_transf_WecG_TagA"/>
    <property type="match status" value="1"/>
</dbReference>
<organism evidence="3">
    <name type="scientific">uncultured Armatimonadetes bacterium</name>
    <dbReference type="NCBI Taxonomy" id="157466"/>
    <lineage>
        <taxon>Bacteria</taxon>
        <taxon>Bacillati</taxon>
        <taxon>Armatimonadota</taxon>
        <taxon>environmental samples</taxon>
    </lineage>
</organism>
<keyword evidence="1 3" id="KW-0328">Glycosyltransferase</keyword>
<protein>
    <submittedName>
        <fullName evidence="3">N-acetylmannosaminyltransferase</fullName>
        <ecNumber evidence="3">2.4.1.187</ecNumber>
    </submittedName>
</protein>
<evidence type="ECO:0000313" key="3">
    <source>
        <dbReference type="EMBL" id="CAA9215781.1"/>
    </source>
</evidence>
<dbReference type="EC" id="2.4.1.187" evidence="3"/>